<comment type="similarity">
    <text evidence="3">Belongs to the BBS5 family.</text>
</comment>
<organism evidence="9">
    <name type="scientific">Menopon gallinae</name>
    <name type="common">poultry shaft louse</name>
    <dbReference type="NCBI Taxonomy" id="328185"/>
    <lineage>
        <taxon>Eukaryota</taxon>
        <taxon>Metazoa</taxon>
        <taxon>Ecdysozoa</taxon>
        <taxon>Arthropoda</taxon>
        <taxon>Hexapoda</taxon>
        <taxon>Insecta</taxon>
        <taxon>Pterygota</taxon>
        <taxon>Neoptera</taxon>
        <taxon>Paraneoptera</taxon>
        <taxon>Psocodea</taxon>
        <taxon>Troctomorpha</taxon>
        <taxon>Phthiraptera</taxon>
        <taxon>Amblycera</taxon>
        <taxon>Menoponidae</taxon>
        <taxon>Menopon</taxon>
    </lineage>
</organism>
<name>A0AAW2I357_9NEOP</name>
<comment type="subcellular location">
    <subcellularLocation>
        <location evidence="1">Cell projection</location>
        <location evidence="1">Cilium</location>
    </subcellularLocation>
    <subcellularLocation>
        <location evidence="2">Cytoplasm</location>
        <location evidence="2">Cytoskeleton</location>
    </subcellularLocation>
</comment>
<proteinExistence type="inferred from homology"/>
<comment type="caution">
    <text evidence="9">The sequence shown here is derived from an EMBL/GenBank/DDBJ whole genome shotgun (WGS) entry which is preliminary data.</text>
</comment>
<dbReference type="PANTHER" id="PTHR21351:SF0">
    <property type="entry name" value="BARDET-BIEDL SYNDROME 5 PROTEIN"/>
    <property type="match status" value="1"/>
</dbReference>
<keyword evidence="7" id="KW-0966">Cell projection</keyword>
<protein>
    <recommendedName>
        <fullName evidence="8">BBSome complex member BBS5 PH domain-containing protein</fullName>
    </recommendedName>
</protein>
<dbReference type="EMBL" id="JARGDH010000002">
    <property type="protein sequence ID" value="KAL0276467.1"/>
    <property type="molecule type" value="Genomic_DNA"/>
</dbReference>
<keyword evidence="4" id="KW-0963">Cytoplasm</keyword>
<dbReference type="InterPro" id="IPR006606">
    <property type="entry name" value="BBL5"/>
</dbReference>
<sequence>MSVWEDNEIRFDIPFSEMKLRSGEKLIDKLDSVEDTKGNGGDKGRLMVTNLRIIWYSLTTPRKLRGFPVEALYLLTKMNSNKYEFIFTNLIPGTTRLFTSVMGVHRAYSTSKMYRELKLRGRS</sequence>
<evidence type="ECO:0000256" key="2">
    <source>
        <dbReference type="ARBA" id="ARBA00004245"/>
    </source>
</evidence>
<keyword evidence="6" id="KW-0206">Cytoskeleton</keyword>
<evidence type="ECO:0000256" key="1">
    <source>
        <dbReference type="ARBA" id="ARBA00004138"/>
    </source>
</evidence>
<dbReference type="GO" id="GO:0034464">
    <property type="term" value="C:BBSome"/>
    <property type="evidence" value="ECO:0007669"/>
    <property type="project" value="InterPro"/>
</dbReference>
<evidence type="ECO:0000256" key="4">
    <source>
        <dbReference type="ARBA" id="ARBA00022490"/>
    </source>
</evidence>
<evidence type="ECO:0000256" key="6">
    <source>
        <dbReference type="ARBA" id="ARBA00023212"/>
    </source>
</evidence>
<dbReference type="PANTHER" id="PTHR21351">
    <property type="entry name" value="BARDET-BIEDL SYNDROME PROTEIN 5"/>
    <property type="match status" value="1"/>
</dbReference>
<dbReference type="Pfam" id="PF07289">
    <property type="entry name" value="BBL5"/>
    <property type="match status" value="1"/>
</dbReference>
<evidence type="ECO:0000259" key="8">
    <source>
        <dbReference type="SMART" id="SM00683"/>
    </source>
</evidence>
<accession>A0AAW2I357</accession>
<dbReference type="GO" id="GO:0060271">
    <property type="term" value="P:cilium assembly"/>
    <property type="evidence" value="ECO:0007669"/>
    <property type="project" value="TreeGrafter"/>
</dbReference>
<evidence type="ECO:0000256" key="5">
    <source>
        <dbReference type="ARBA" id="ARBA00023069"/>
    </source>
</evidence>
<feature type="domain" description="BBSome complex member BBS5 PH" evidence="8">
    <location>
        <begin position="24"/>
        <end position="70"/>
    </location>
</feature>
<evidence type="ECO:0000256" key="7">
    <source>
        <dbReference type="ARBA" id="ARBA00023273"/>
    </source>
</evidence>
<dbReference type="GO" id="GO:0036064">
    <property type="term" value="C:ciliary basal body"/>
    <property type="evidence" value="ECO:0007669"/>
    <property type="project" value="TreeGrafter"/>
</dbReference>
<keyword evidence="5" id="KW-0969">Cilium</keyword>
<dbReference type="SMART" id="SM00683">
    <property type="entry name" value="DM16"/>
    <property type="match status" value="1"/>
</dbReference>
<reference evidence="9" key="1">
    <citation type="journal article" date="2024" name="Gigascience">
        <title>Chromosome-level genome of the poultry shaft louse Menopon gallinae provides insight into the host-switching and adaptive evolution of parasitic lice.</title>
        <authorList>
            <person name="Xu Y."/>
            <person name="Ma L."/>
            <person name="Liu S."/>
            <person name="Liang Y."/>
            <person name="Liu Q."/>
            <person name="He Z."/>
            <person name="Tian L."/>
            <person name="Duan Y."/>
            <person name="Cai W."/>
            <person name="Li H."/>
            <person name="Song F."/>
        </authorList>
    </citation>
    <scope>NUCLEOTIDE SEQUENCE</scope>
    <source>
        <strain evidence="9">Cailab_2023a</strain>
    </source>
</reference>
<dbReference type="AlphaFoldDB" id="A0AAW2I357"/>
<evidence type="ECO:0000313" key="9">
    <source>
        <dbReference type="EMBL" id="KAL0276467.1"/>
    </source>
</evidence>
<dbReference type="InterPro" id="IPR014003">
    <property type="entry name" value="BBS5_PH"/>
</dbReference>
<dbReference type="GO" id="GO:0032266">
    <property type="term" value="F:phosphatidylinositol-3-phosphate binding"/>
    <property type="evidence" value="ECO:0007669"/>
    <property type="project" value="TreeGrafter"/>
</dbReference>
<gene>
    <name evidence="9" type="ORF">PYX00_004032</name>
</gene>
<evidence type="ECO:0000256" key="3">
    <source>
        <dbReference type="ARBA" id="ARBA00005822"/>
    </source>
</evidence>